<reference evidence="2 3" key="1">
    <citation type="submission" date="2021-07" db="EMBL/GenBank/DDBJ databases">
        <authorList>
            <person name="Kim M.K."/>
        </authorList>
    </citation>
    <scope>NUCLEOTIDE SEQUENCE [LARGE SCALE GENOMIC DNA]</scope>
    <source>
        <strain evidence="2 3">HLY7-15</strain>
    </source>
</reference>
<sequence>MKITLLLTFAVLLCALQTANTTRDKALESLATAERNFAATSAKKGFHKAFAENMADDGIVFAPTLTNGKKLHSEAPESKALLTWYPAYADISASLDWGYTTGPYEFKANPEDEKPAGAGFYLSVWRKQPNGQWKVAVDMGNSFSADLIKPETYQPAPAIKETTGKGSEKDLLASDVQKVQPYYDETLIYRHGEYPYRYKNTPIEPAATIVYTTLGHELSPSADMGYTYGSYMQGETTGHYLKVWKMLDGKWKLVAHNLVPDKK</sequence>
<dbReference type="RefSeq" id="WP_199108845.1">
    <property type="nucleotide sequence ID" value="NZ_JAHWXQ010000001.1"/>
</dbReference>
<gene>
    <name evidence="2" type="ORF">KYK27_04780</name>
</gene>
<protein>
    <recommendedName>
        <fullName evidence="4">DUF4440 domain-containing protein</fullName>
    </recommendedName>
</protein>
<evidence type="ECO:0008006" key="4">
    <source>
        <dbReference type="Google" id="ProtNLM"/>
    </source>
</evidence>
<keyword evidence="1" id="KW-0732">Signal</keyword>
<feature type="chain" id="PRO_5047409211" description="DUF4440 domain-containing protein" evidence="1">
    <location>
        <begin position="20"/>
        <end position="263"/>
    </location>
</feature>
<feature type="signal peptide" evidence="1">
    <location>
        <begin position="1"/>
        <end position="19"/>
    </location>
</feature>
<comment type="caution">
    <text evidence="2">The sequence shown here is derived from an EMBL/GenBank/DDBJ whole genome shotgun (WGS) entry which is preliminary data.</text>
</comment>
<evidence type="ECO:0000313" key="3">
    <source>
        <dbReference type="Proteomes" id="UP000774935"/>
    </source>
</evidence>
<name>A0ABS6X8N0_9BACT</name>
<dbReference type="Gene3D" id="3.10.450.50">
    <property type="match status" value="1"/>
</dbReference>
<dbReference type="SUPFAM" id="SSF54427">
    <property type="entry name" value="NTF2-like"/>
    <property type="match status" value="2"/>
</dbReference>
<accession>A0ABS6X8N0</accession>
<organism evidence="2 3">
    <name type="scientific">Pontibacter populi</name>
    <dbReference type="NCBI Taxonomy" id="890055"/>
    <lineage>
        <taxon>Bacteria</taxon>
        <taxon>Pseudomonadati</taxon>
        <taxon>Bacteroidota</taxon>
        <taxon>Cytophagia</taxon>
        <taxon>Cytophagales</taxon>
        <taxon>Hymenobacteraceae</taxon>
        <taxon>Pontibacter</taxon>
    </lineage>
</organism>
<evidence type="ECO:0000256" key="1">
    <source>
        <dbReference type="SAM" id="SignalP"/>
    </source>
</evidence>
<keyword evidence="3" id="KW-1185">Reference proteome</keyword>
<proteinExistence type="predicted"/>
<dbReference type="Proteomes" id="UP000774935">
    <property type="component" value="Unassembled WGS sequence"/>
</dbReference>
<evidence type="ECO:0000313" key="2">
    <source>
        <dbReference type="EMBL" id="MBW3364345.1"/>
    </source>
</evidence>
<dbReference type="EMBL" id="JAHWXQ010000001">
    <property type="protein sequence ID" value="MBW3364345.1"/>
    <property type="molecule type" value="Genomic_DNA"/>
</dbReference>
<dbReference type="InterPro" id="IPR032710">
    <property type="entry name" value="NTF2-like_dom_sf"/>
</dbReference>